<dbReference type="EMBL" id="AMZN01000015">
    <property type="protein sequence ID" value="ELR72591.1"/>
    <property type="molecule type" value="Genomic_DNA"/>
</dbReference>
<reference evidence="1 2" key="1">
    <citation type="submission" date="2012-12" db="EMBL/GenBank/DDBJ databases">
        <title>Genome assembly of Fulvivirga imtechensis AK7.</title>
        <authorList>
            <person name="Nupur N."/>
            <person name="Khatri I."/>
            <person name="Kumar R."/>
            <person name="Subramanian S."/>
            <person name="Pinnaka A."/>
        </authorList>
    </citation>
    <scope>NUCLEOTIDE SEQUENCE [LARGE SCALE GENOMIC DNA]</scope>
    <source>
        <strain evidence="1 2">AK7</strain>
    </source>
</reference>
<accession>L8JUA4</accession>
<sequence>MGRITLATIATTVSSILKVIGVKSKNSNPPAKKSKVP</sequence>
<evidence type="ECO:0000313" key="2">
    <source>
        <dbReference type="Proteomes" id="UP000011135"/>
    </source>
</evidence>
<comment type="caution">
    <text evidence="1">The sequence shown here is derived from an EMBL/GenBank/DDBJ whole genome shotgun (WGS) entry which is preliminary data.</text>
</comment>
<name>L8JUA4_9BACT</name>
<organism evidence="1 2">
    <name type="scientific">Fulvivirga imtechensis AK7</name>
    <dbReference type="NCBI Taxonomy" id="1237149"/>
    <lineage>
        <taxon>Bacteria</taxon>
        <taxon>Pseudomonadati</taxon>
        <taxon>Bacteroidota</taxon>
        <taxon>Cytophagia</taxon>
        <taxon>Cytophagales</taxon>
        <taxon>Fulvivirgaceae</taxon>
        <taxon>Fulvivirga</taxon>
    </lineage>
</organism>
<proteinExistence type="predicted"/>
<keyword evidence="2" id="KW-1185">Reference proteome</keyword>
<evidence type="ECO:0000313" key="1">
    <source>
        <dbReference type="EMBL" id="ELR72591.1"/>
    </source>
</evidence>
<dbReference type="AlphaFoldDB" id="L8JUA4"/>
<gene>
    <name evidence="1" type="ORF">C900_00970</name>
</gene>
<protein>
    <submittedName>
        <fullName evidence="1">Uncharacterized protein</fullName>
    </submittedName>
</protein>
<dbReference type="Proteomes" id="UP000011135">
    <property type="component" value="Unassembled WGS sequence"/>
</dbReference>